<dbReference type="InterPro" id="IPR010982">
    <property type="entry name" value="Lambda_DNA-bd_dom_sf"/>
</dbReference>
<reference evidence="1" key="1">
    <citation type="submission" date="2016-08" db="EMBL/GenBank/DDBJ databases">
        <authorList>
            <person name="Seilhamer J.J."/>
        </authorList>
    </citation>
    <scope>NUCLEOTIDE SEQUENCE</scope>
    <source>
        <strain evidence="1">86</strain>
    </source>
</reference>
<dbReference type="Pfam" id="PF21716">
    <property type="entry name" value="dnstrm_HI1420"/>
    <property type="match status" value="1"/>
</dbReference>
<gene>
    <name evidence="1" type="ORF">KL86PLE_90585</name>
</gene>
<proteinExistence type="predicted"/>
<dbReference type="PANTHER" id="PTHR40275:SF1">
    <property type="entry name" value="SSL7038 PROTEIN"/>
    <property type="match status" value="1"/>
</dbReference>
<name>A0A212LQ78_9HYPH</name>
<accession>A0A212LQ78</accession>
<dbReference type="SUPFAM" id="SSF47413">
    <property type="entry name" value="lambda repressor-like DNA-binding domains"/>
    <property type="match status" value="1"/>
</dbReference>
<dbReference type="PANTHER" id="PTHR40275">
    <property type="entry name" value="SSL7038 PROTEIN"/>
    <property type="match status" value="1"/>
</dbReference>
<dbReference type="NCBIfam" id="TIGR02684">
    <property type="entry name" value="dnstrm_HI1420"/>
    <property type="match status" value="1"/>
</dbReference>
<evidence type="ECO:0000313" key="1">
    <source>
        <dbReference type="EMBL" id="SCM79682.1"/>
    </source>
</evidence>
<sequence length="100" mass="10675">MTIVTKPFDTAEYLRNEEDIAAYLEAAFEDGDPALVTHALGVIARAQGMSKLARDTGLGRQNLYVALSEGGNPTLANFMAITKALGLAVRVEPIPRDAAE</sequence>
<dbReference type="RefSeq" id="WP_100083603.1">
    <property type="nucleotide sequence ID" value="NZ_LT608334.1"/>
</dbReference>
<dbReference type="InterPro" id="IPR014057">
    <property type="entry name" value="HI1420"/>
</dbReference>
<dbReference type="EMBL" id="FMJD01000013">
    <property type="protein sequence ID" value="SCM79682.1"/>
    <property type="molecule type" value="Genomic_DNA"/>
</dbReference>
<protein>
    <recommendedName>
        <fullName evidence="2">Addiction module antidote protein</fullName>
    </recommendedName>
</protein>
<evidence type="ECO:0008006" key="2">
    <source>
        <dbReference type="Google" id="ProtNLM"/>
    </source>
</evidence>
<dbReference type="AlphaFoldDB" id="A0A212LQ78"/>
<organism evidence="1">
    <name type="scientific">uncultured Pleomorphomonas sp</name>
    <dbReference type="NCBI Taxonomy" id="442121"/>
    <lineage>
        <taxon>Bacteria</taxon>
        <taxon>Pseudomonadati</taxon>
        <taxon>Pseudomonadota</taxon>
        <taxon>Alphaproteobacteria</taxon>
        <taxon>Hyphomicrobiales</taxon>
        <taxon>Pleomorphomonadaceae</taxon>
        <taxon>Pleomorphomonas</taxon>
        <taxon>environmental samples</taxon>
    </lineage>
</organism>
<dbReference type="GO" id="GO:0003677">
    <property type="term" value="F:DNA binding"/>
    <property type="evidence" value="ECO:0007669"/>
    <property type="project" value="InterPro"/>
</dbReference>